<dbReference type="EMBL" id="SDPQ02000001">
    <property type="protein sequence ID" value="KAA1399444.1"/>
    <property type="molecule type" value="Genomic_DNA"/>
</dbReference>
<dbReference type="PANTHER" id="PTHR45779:SF7">
    <property type="entry name" value="PEPTIDYLPROLYL ISOMERASE"/>
    <property type="match status" value="1"/>
</dbReference>
<evidence type="ECO:0000256" key="5">
    <source>
        <dbReference type="RuleBase" id="RU003915"/>
    </source>
</evidence>
<dbReference type="Pfam" id="PF00254">
    <property type="entry name" value="FKBP_C"/>
    <property type="match status" value="2"/>
</dbReference>
<dbReference type="GO" id="GO:0003755">
    <property type="term" value="F:peptidyl-prolyl cis-trans isomerase activity"/>
    <property type="evidence" value="ECO:0007669"/>
    <property type="project" value="UniProtKB-UniRule"/>
</dbReference>
<evidence type="ECO:0000256" key="1">
    <source>
        <dbReference type="ARBA" id="ARBA00000971"/>
    </source>
</evidence>
<dbReference type="SUPFAM" id="SSF54534">
    <property type="entry name" value="FKBP-like"/>
    <property type="match status" value="2"/>
</dbReference>
<comment type="catalytic activity">
    <reaction evidence="1 4 5">
        <text>[protein]-peptidylproline (omega=180) = [protein]-peptidylproline (omega=0)</text>
        <dbReference type="Rhea" id="RHEA:16237"/>
        <dbReference type="Rhea" id="RHEA-COMP:10747"/>
        <dbReference type="Rhea" id="RHEA-COMP:10748"/>
        <dbReference type="ChEBI" id="CHEBI:83833"/>
        <dbReference type="ChEBI" id="CHEBI:83834"/>
        <dbReference type="EC" id="5.2.1.8"/>
    </reaction>
</comment>
<protein>
    <recommendedName>
        <fullName evidence="5">Peptidyl-prolyl cis-trans isomerase</fullName>
        <ecNumber evidence="5">5.2.1.8</ecNumber>
    </recommendedName>
</protein>
<dbReference type="OrthoDB" id="25996at2"/>
<name>A0A5M4FH00_9ACTN</name>
<dbReference type="InterPro" id="IPR044609">
    <property type="entry name" value="FKBP2/11"/>
</dbReference>
<dbReference type="InterPro" id="IPR001179">
    <property type="entry name" value="PPIase_FKBP_dom"/>
</dbReference>
<dbReference type="RefSeq" id="WP_149687586.1">
    <property type="nucleotide sequence ID" value="NZ_SDPQ02000001.1"/>
</dbReference>
<keyword evidence="2 4" id="KW-0697">Rotamase</keyword>
<comment type="similarity">
    <text evidence="5">Belongs to the FKBP-type PPIase family.</text>
</comment>
<dbReference type="AlphaFoldDB" id="A0A5M4FH00"/>
<dbReference type="Gene3D" id="3.10.50.40">
    <property type="match status" value="2"/>
</dbReference>
<gene>
    <name evidence="8" type="ORF">ESP70_001335</name>
</gene>
<evidence type="ECO:0000256" key="4">
    <source>
        <dbReference type="PROSITE-ProRule" id="PRU00277"/>
    </source>
</evidence>
<evidence type="ECO:0000313" key="9">
    <source>
        <dbReference type="Proteomes" id="UP000380867"/>
    </source>
</evidence>
<proteinExistence type="inferred from homology"/>
<feature type="domain" description="PPIase FKBP-type" evidence="7">
    <location>
        <begin position="70"/>
        <end position="160"/>
    </location>
</feature>
<dbReference type="InterPro" id="IPR046357">
    <property type="entry name" value="PPIase_dom_sf"/>
</dbReference>
<dbReference type="EC" id="5.2.1.8" evidence="5"/>
<feature type="chain" id="PRO_5039488107" description="Peptidyl-prolyl cis-trans isomerase" evidence="6">
    <location>
        <begin position="18"/>
        <end position="307"/>
    </location>
</feature>
<evidence type="ECO:0000256" key="2">
    <source>
        <dbReference type="ARBA" id="ARBA00023110"/>
    </source>
</evidence>
<organism evidence="8 9">
    <name type="scientific">Aeromicrobium ginsengisoli</name>
    <dbReference type="NCBI Taxonomy" id="363867"/>
    <lineage>
        <taxon>Bacteria</taxon>
        <taxon>Bacillati</taxon>
        <taxon>Actinomycetota</taxon>
        <taxon>Actinomycetes</taxon>
        <taxon>Propionibacteriales</taxon>
        <taxon>Nocardioidaceae</taxon>
        <taxon>Aeromicrobium</taxon>
    </lineage>
</organism>
<dbReference type="PROSITE" id="PS51257">
    <property type="entry name" value="PROKAR_LIPOPROTEIN"/>
    <property type="match status" value="1"/>
</dbReference>
<evidence type="ECO:0000256" key="6">
    <source>
        <dbReference type="SAM" id="SignalP"/>
    </source>
</evidence>
<evidence type="ECO:0000313" key="8">
    <source>
        <dbReference type="EMBL" id="KAA1399444.1"/>
    </source>
</evidence>
<feature type="signal peptide" evidence="6">
    <location>
        <begin position="1"/>
        <end position="17"/>
    </location>
</feature>
<reference evidence="8" key="1">
    <citation type="submission" date="2019-09" db="EMBL/GenBank/DDBJ databases">
        <authorList>
            <person name="Li J."/>
        </authorList>
    </citation>
    <scope>NUCLEOTIDE SEQUENCE [LARGE SCALE GENOMIC DNA]</scope>
    <source>
        <strain evidence="8">JCM 14732</strain>
    </source>
</reference>
<feature type="domain" description="PPIase FKBP-type" evidence="7">
    <location>
        <begin position="218"/>
        <end position="307"/>
    </location>
</feature>
<dbReference type="Proteomes" id="UP000380867">
    <property type="component" value="Unassembled WGS sequence"/>
</dbReference>
<keyword evidence="9" id="KW-1185">Reference proteome</keyword>
<evidence type="ECO:0000259" key="7">
    <source>
        <dbReference type="PROSITE" id="PS50059"/>
    </source>
</evidence>
<comment type="caution">
    <text evidence="8">The sequence shown here is derived from an EMBL/GenBank/DDBJ whole genome shotgun (WGS) entry which is preliminary data.</text>
</comment>
<dbReference type="PROSITE" id="PS50059">
    <property type="entry name" value="FKBP_PPIASE"/>
    <property type="match status" value="2"/>
</dbReference>
<accession>A0A5M4FH00</accession>
<keyword evidence="3 4" id="KW-0413">Isomerase</keyword>
<sequence length="307" mass="31846">MRRILLAAVVASSLVLAGCGGSSDSGGGGLDDIKVSSAKTPKLTVDKGFKVKKTTTKVLKEGGGDKVVSGDSLKISLAGVNGTTGKQFDSTYASGKPVTFTVSDGGVLPGFVKGLVGQKVGSRILVAIPPKDGFGDAGQPSYNIKKSDTMVFLFDIVAKVPTEVTGTSKKLPSDLPALKLDADKHPVSFVKTKTMDKKKTKESADVVIQGKGAKVKSGQTLTVQYVGQVYPTGTVFDESWSKQPASFQIGGEGLIKCWNDTLIGQNVGSRVVIVCPSDTAYGDKPPANSKIGKGDTLIFAVDLLDAS</sequence>
<evidence type="ECO:0000256" key="3">
    <source>
        <dbReference type="ARBA" id="ARBA00023235"/>
    </source>
</evidence>
<keyword evidence="6" id="KW-0732">Signal</keyword>
<dbReference type="PANTHER" id="PTHR45779">
    <property type="entry name" value="PEPTIDYLPROLYL ISOMERASE"/>
    <property type="match status" value="1"/>
</dbReference>